<accession>A0A7S3JYH7</accession>
<name>A0A7S3JYH7_9STRA</name>
<dbReference type="InterPro" id="IPR013216">
    <property type="entry name" value="Methyltransf_11"/>
</dbReference>
<dbReference type="InterPro" id="IPR029063">
    <property type="entry name" value="SAM-dependent_MTases_sf"/>
</dbReference>
<reference evidence="5" key="1">
    <citation type="submission" date="2021-01" db="EMBL/GenBank/DDBJ databases">
        <authorList>
            <person name="Corre E."/>
            <person name="Pelletier E."/>
            <person name="Niang G."/>
            <person name="Scheremetjew M."/>
            <person name="Finn R."/>
            <person name="Kale V."/>
            <person name="Holt S."/>
            <person name="Cochrane G."/>
            <person name="Meng A."/>
            <person name="Brown T."/>
            <person name="Cohen L."/>
        </authorList>
    </citation>
    <scope>NUCLEOTIDE SEQUENCE</scope>
    <source>
        <strain evidence="5">CCMP1510</strain>
    </source>
</reference>
<evidence type="ECO:0000259" key="4">
    <source>
        <dbReference type="Pfam" id="PF08241"/>
    </source>
</evidence>
<dbReference type="PANTHER" id="PTHR43591:SF24">
    <property type="entry name" value="2-METHOXY-6-POLYPRENYL-1,4-BENZOQUINOL METHYLASE, MITOCHONDRIAL"/>
    <property type="match status" value="1"/>
</dbReference>
<keyword evidence="1" id="KW-0489">Methyltransferase</keyword>
<evidence type="ECO:0000256" key="3">
    <source>
        <dbReference type="ARBA" id="ARBA00022691"/>
    </source>
</evidence>
<dbReference type="SUPFAM" id="SSF53335">
    <property type="entry name" value="S-adenosyl-L-methionine-dependent methyltransferases"/>
    <property type="match status" value="1"/>
</dbReference>
<keyword evidence="3" id="KW-0949">S-adenosyl-L-methionine</keyword>
<proteinExistence type="predicted"/>
<protein>
    <recommendedName>
        <fullName evidence="4">Methyltransferase type 11 domain-containing protein</fullName>
    </recommendedName>
</protein>
<dbReference type="Gene3D" id="3.40.50.150">
    <property type="entry name" value="Vaccinia Virus protein VP39"/>
    <property type="match status" value="1"/>
</dbReference>
<sequence length="292" mass="31980">MIMLVRRLFSTKATFGGDSSAVYERIFKLGSPVWSSFVDLAVKGCPHSVETPRQILDVASGPGEPGLSIARRMPDAQVTITDVEESMMKLAQIRCSGVDNVKCEVASAIHLSQFADNSFDLVTCNFGLMFFPDQVGALREMKRVLRPGCELLISHWHEMALPRLSKRILAACEIDQALPADPESLAKVGATEDLLSAAGFDVAEAVQRTLPFTFTHADNAYEAATLIIRTILADNHAEEKARRFFDESIIISADDSKGSDSSTFLLQNKDDNTLTLHPTSSYIITVAIKPPF</sequence>
<evidence type="ECO:0000313" key="5">
    <source>
        <dbReference type="EMBL" id="CAE0368866.1"/>
    </source>
</evidence>
<dbReference type="InterPro" id="IPR004033">
    <property type="entry name" value="UbiE/COQ5_MeTrFase"/>
</dbReference>
<feature type="domain" description="Methyltransferase type 11" evidence="4">
    <location>
        <begin position="56"/>
        <end position="152"/>
    </location>
</feature>
<dbReference type="GO" id="GO:0032259">
    <property type="term" value="P:methylation"/>
    <property type="evidence" value="ECO:0007669"/>
    <property type="project" value="UniProtKB-KW"/>
</dbReference>
<dbReference type="PROSITE" id="PS51608">
    <property type="entry name" value="SAM_MT_UBIE"/>
    <property type="match status" value="1"/>
</dbReference>
<keyword evidence="2" id="KW-0808">Transferase</keyword>
<gene>
    <name evidence="5" type="ORF">ALAG00032_LOCUS9629</name>
</gene>
<dbReference type="PANTHER" id="PTHR43591">
    <property type="entry name" value="METHYLTRANSFERASE"/>
    <property type="match status" value="1"/>
</dbReference>
<dbReference type="AlphaFoldDB" id="A0A7S3JYH7"/>
<organism evidence="5">
    <name type="scientific">Aureoumbra lagunensis</name>
    <dbReference type="NCBI Taxonomy" id="44058"/>
    <lineage>
        <taxon>Eukaryota</taxon>
        <taxon>Sar</taxon>
        <taxon>Stramenopiles</taxon>
        <taxon>Ochrophyta</taxon>
        <taxon>Pelagophyceae</taxon>
        <taxon>Pelagomonadales</taxon>
        <taxon>Aureoumbra</taxon>
    </lineage>
</organism>
<dbReference type="EMBL" id="HBIJ01014343">
    <property type="protein sequence ID" value="CAE0368866.1"/>
    <property type="molecule type" value="Transcribed_RNA"/>
</dbReference>
<dbReference type="GO" id="GO:0008757">
    <property type="term" value="F:S-adenosylmethionine-dependent methyltransferase activity"/>
    <property type="evidence" value="ECO:0007669"/>
    <property type="project" value="InterPro"/>
</dbReference>
<dbReference type="Pfam" id="PF08241">
    <property type="entry name" value="Methyltransf_11"/>
    <property type="match status" value="1"/>
</dbReference>
<evidence type="ECO:0000256" key="2">
    <source>
        <dbReference type="ARBA" id="ARBA00022679"/>
    </source>
</evidence>
<evidence type="ECO:0000256" key="1">
    <source>
        <dbReference type="ARBA" id="ARBA00022603"/>
    </source>
</evidence>
<dbReference type="CDD" id="cd02440">
    <property type="entry name" value="AdoMet_MTases"/>
    <property type="match status" value="1"/>
</dbReference>